<accession>A0AAW0DHU1</accession>
<dbReference type="GO" id="GO:0005737">
    <property type="term" value="C:cytoplasm"/>
    <property type="evidence" value="ECO:0007669"/>
    <property type="project" value="UniProtKB-SubCell"/>
</dbReference>
<evidence type="ECO:0000256" key="3">
    <source>
        <dbReference type="SAM" id="Coils"/>
    </source>
</evidence>
<comment type="subcellular location">
    <subcellularLocation>
        <location evidence="1">Cytoplasm</location>
    </subcellularLocation>
</comment>
<evidence type="ECO:0000256" key="2">
    <source>
        <dbReference type="ARBA" id="ARBA00022490"/>
    </source>
</evidence>
<dbReference type="PANTHER" id="PTHR19327:SF0">
    <property type="entry name" value="GOLGIN SUBFAMILY A MEMBER 4"/>
    <property type="match status" value="1"/>
</dbReference>
<feature type="compositionally biased region" description="Low complexity" evidence="4">
    <location>
        <begin position="45"/>
        <end position="59"/>
    </location>
</feature>
<dbReference type="PANTHER" id="PTHR19327">
    <property type="entry name" value="GOLGIN"/>
    <property type="match status" value="1"/>
</dbReference>
<feature type="coiled-coil region" evidence="3">
    <location>
        <begin position="755"/>
        <end position="803"/>
    </location>
</feature>
<evidence type="ECO:0000259" key="5">
    <source>
        <dbReference type="Pfam" id="PF07989"/>
    </source>
</evidence>
<proteinExistence type="predicted"/>
<dbReference type="EMBL" id="JAYKXP010000014">
    <property type="protein sequence ID" value="KAK7051013.1"/>
    <property type="molecule type" value="Genomic_DNA"/>
</dbReference>
<feature type="region of interest" description="Disordered" evidence="4">
    <location>
        <begin position="1041"/>
        <end position="1065"/>
    </location>
</feature>
<protein>
    <recommendedName>
        <fullName evidence="5">Centrosomin N-terminal motif 1 domain-containing protein</fullName>
    </recommendedName>
</protein>
<dbReference type="Gene3D" id="1.10.287.1490">
    <property type="match status" value="3"/>
</dbReference>
<evidence type="ECO:0000313" key="7">
    <source>
        <dbReference type="Proteomes" id="UP001383192"/>
    </source>
</evidence>
<sequence>MSNSSFMQDNSLGTHPEISLGSLPSESFMTPGRPSHGPSSLRVPSTSSGTTAISSAPLSTPSPPTIPSLRQNRKGSILDESSLSRRLELDHEDEDELEDGDVAKTPGAEKNSKWGQSESTALETPMTGKGRPKHRKRSSTATGTKGVTLTLRDQEKHIDSITKENFDLKLRVHFLEERLAELAPEQMDAALKQNISLKIEAHNRGRECKKLKKSLHEAEKEIERLQRGVGSRTRERELEEKLEEREREIRELRKRVSGGGRASTSELDAVIRELEIRNEELEDELENARGLLQDNLNEIERLQDLLETANSKGNSSLSNSRSRRVDDLEDEIERLKAVIEEQNQLINEKEDQRNDLLDEIEALNLDFERLQQKQEQASIERSHSRAMMLEEREEREAVEEDLNDVKDRLAAAMIELQQKEDDIERKNQALEDLMADHQRIVLKVEEEWRGEVDEARQQVEELRDVLAERETESKDLRLSMAELEANTNDLHVKFEKTLAHLEEEADAKDAEIESLNETIQRLGDQIYVLEDENDKLKEESDRQREEEAIERERLEQLAAALKDKLSTIKAELDEMTDAYENCHQEIEAHRLRSEELATHIESLVEELQRERKHREDVEADLDAAEKEHDAQMRQERRNLDAKESALQSALNDLARAQSLLNQRESDLAQVQNALQTLEQESKRAGETHSTARFSLQLEVDRLKRDLERVEDELSRARQELNDRDARGRDRDGTIDKLHAENRDLATQLSAQTQARLNISEKLDTVQASLKAAEAEITTFKTKVVELEARLSKDQRSLLNAESQYRDQLTERNTLLLTIYQYMEKILGVDKTPKKGTQGETKPFTNFSVFHDNLLTRLKALSKIQEDFEKRCKEAEGRFADKVADMRKQLDQRWKQIDKFETSVKAYADAKTTWKRKMSAKEGELEALKTTNAELTAQLSGVKRPGGSDGMEIRSLSTRALNAERRLNNAQNQLAATEEKIAAMNQKSTTADAKWEARVKEYEARLKAAEERVKRERQGGKERVVELETQIKSLQRQLELAQKRSQQLTDVIDTNKTSKPASPSIR</sequence>
<keyword evidence="7" id="KW-1185">Reference proteome</keyword>
<feature type="compositionally biased region" description="Polar residues" evidence="4">
    <location>
        <begin position="1"/>
        <end position="13"/>
    </location>
</feature>
<evidence type="ECO:0000313" key="6">
    <source>
        <dbReference type="EMBL" id="KAK7051013.1"/>
    </source>
</evidence>
<organism evidence="6 7">
    <name type="scientific">Paramarasmius palmivorus</name>
    <dbReference type="NCBI Taxonomy" id="297713"/>
    <lineage>
        <taxon>Eukaryota</taxon>
        <taxon>Fungi</taxon>
        <taxon>Dikarya</taxon>
        <taxon>Basidiomycota</taxon>
        <taxon>Agaricomycotina</taxon>
        <taxon>Agaricomycetes</taxon>
        <taxon>Agaricomycetidae</taxon>
        <taxon>Agaricales</taxon>
        <taxon>Marasmiineae</taxon>
        <taxon>Marasmiaceae</taxon>
        <taxon>Paramarasmius</taxon>
    </lineage>
</organism>
<name>A0AAW0DHU1_9AGAR</name>
<evidence type="ECO:0000256" key="1">
    <source>
        <dbReference type="ARBA" id="ARBA00004496"/>
    </source>
</evidence>
<feature type="compositionally biased region" description="Polar residues" evidence="4">
    <location>
        <begin position="113"/>
        <end position="122"/>
    </location>
</feature>
<gene>
    <name evidence="6" type="ORF">VNI00_005125</name>
</gene>
<dbReference type="AlphaFoldDB" id="A0AAW0DHU1"/>
<keyword evidence="2" id="KW-0963">Cytoplasm</keyword>
<keyword evidence="3" id="KW-0175">Coiled coil</keyword>
<feature type="region of interest" description="Disordered" evidence="4">
    <location>
        <begin position="1"/>
        <end position="148"/>
    </location>
</feature>
<dbReference type="SUPFAM" id="SSF57997">
    <property type="entry name" value="Tropomyosin"/>
    <property type="match status" value="1"/>
</dbReference>
<feature type="compositionally biased region" description="Acidic residues" evidence="4">
    <location>
        <begin position="90"/>
        <end position="100"/>
    </location>
</feature>
<evidence type="ECO:0000256" key="4">
    <source>
        <dbReference type="SAM" id="MobiDB-lite"/>
    </source>
</evidence>
<reference evidence="6 7" key="1">
    <citation type="submission" date="2024-01" db="EMBL/GenBank/DDBJ databases">
        <title>A draft genome for a cacao thread blight-causing isolate of Paramarasmius palmivorus.</title>
        <authorList>
            <person name="Baruah I.K."/>
            <person name="Bukari Y."/>
            <person name="Amoako-Attah I."/>
            <person name="Meinhardt L.W."/>
            <person name="Bailey B.A."/>
            <person name="Cohen S.P."/>
        </authorList>
    </citation>
    <scope>NUCLEOTIDE SEQUENCE [LARGE SCALE GENOMIC DNA]</scope>
    <source>
        <strain evidence="6 7">GH-12</strain>
    </source>
</reference>
<comment type="caution">
    <text evidence="6">The sequence shown here is derived from an EMBL/GenBank/DDBJ whole genome shotgun (WGS) entry which is preliminary data.</text>
</comment>
<feature type="compositionally biased region" description="Polar residues" evidence="4">
    <location>
        <begin position="1042"/>
        <end position="1065"/>
    </location>
</feature>
<feature type="region of interest" description="Disordered" evidence="4">
    <location>
        <begin position="624"/>
        <end position="643"/>
    </location>
</feature>
<dbReference type="GO" id="GO:0005815">
    <property type="term" value="C:microtubule organizing center"/>
    <property type="evidence" value="ECO:0007669"/>
    <property type="project" value="InterPro"/>
</dbReference>
<dbReference type="Proteomes" id="UP001383192">
    <property type="component" value="Unassembled WGS sequence"/>
</dbReference>
<dbReference type="InterPro" id="IPR012943">
    <property type="entry name" value="Cnn_1N"/>
</dbReference>
<dbReference type="Pfam" id="PF07989">
    <property type="entry name" value="Cnn_1N"/>
    <property type="match status" value="1"/>
</dbReference>
<feature type="domain" description="Centrosomin N-terminal motif 1" evidence="5">
    <location>
        <begin position="150"/>
        <end position="223"/>
    </location>
</feature>